<organism evidence="3 4">
    <name type="scientific">Streptomyces kebangsaanensis</name>
    <dbReference type="NCBI Taxonomy" id="864058"/>
    <lineage>
        <taxon>Bacteria</taxon>
        <taxon>Bacillati</taxon>
        <taxon>Actinomycetota</taxon>
        <taxon>Actinomycetes</taxon>
        <taxon>Kitasatosporales</taxon>
        <taxon>Streptomycetaceae</taxon>
        <taxon>Streptomyces</taxon>
    </lineage>
</organism>
<dbReference type="Pfam" id="PF12728">
    <property type="entry name" value="HTH_17"/>
    <property type="match status" value="1"/>
</dbReference>
<dbReference type="RefSeq" id="WP_388342063.1">
    <property type="nucleotide sequence ID" value="NZ_JBIAFJ010000001.1"/>
</dbReference>
<dbReference type="InterPro" id="IPR041657">
    <property type="entry name" value="HTH_17"/>
</dbReference>
<dbReference type="Proteomes" id="UP001601197">
    <property type="component" value="Unassembled WGS sequence"/>
</dbReference>
<protein>
    <submittedName>
        <fullName evidence="3">Helix-turn-helix domain-containing protein</fullName>
    </submittedName>
</protein>
<evidence type="ECO:0000313" key="4">
    <source>
        <dbReference type="Proteomes" id="UP001601197"/>
    </source>
</evidence>
<dbReference type="InterPro" id="IPR009061">
    <property type="entry name" value="DNA-bd_dom_put_sf"/>
</dbReference>
<accession>A0ABW6KLV6</accession>
<dbReference type="EMBL" id="JBIAFJ010000001">
    <property type="protein sequence ID" value="MFE9168242.1"/>
    <property type="molecule type" value="Genomic_DNA"/>
</dbReference>
<proteinExistence type="predicted"/>
<sequence>MRTQHVEDVLSTPAPPQTDPRATLRGGLPDRYLTPDDIAEMFEVPKETVYQWRKKRIGPPGFRIGKHLRYDPADVRAYVTQRKSADQDAA</sequence>
<feature type="domain" description="Helix-turn-helix" evidence="2">
    <location>
        <begin position="32"/>
        <end position="82"/>
    </location>
</feature>
<dbReference type="Gene3D" id="1.10.10.10">
    <property type="entry name" value="Winged helix-like DNA-binding domain superfamily/Winged helix DNA-binding domain"/>
    <property type="match status" value="1"/>
</dbReference>
<dbReference type="SUPFAM" id="SSF46955">
    <property type="entry name" value="Putative DNA-binding domain"/>
    <property type="match status" value="1"/>
</dbReference>
<keyword evidence="4" id="KW-1185">Reference proteome</keyword>
<gene>
    <name evidence="3" type="ORF">ACFYNZ_01735</name>
</gene>
<evidence type="ECO:0000259" key="2">
    <source>
        <dbReference type="Pfam" id="PF12728"/>
    </source>
</evidence>
<evidence type="ECO:0000313" key="3">
    <source>
        <dbReference type="EMBL" id="MFE9168242.1"/>
    </source>
</evidence>
<name>A0ABW6KLV6_9ACTN</name>
<dbReference type="InterPro" id="IPR036388">
    <property type="entry name" value="WH-like_DNA-bd_sf"/>
</dbReference>
<comment type="caution">
    <text evidence="3">The sequence shown here is derived from an EMBL/GenBank/DDBJ whole genome shotgun (WGS) entry which is preliminary data.</text>
</comment>
<feature type="region of interest" description="Disordered" evidence="1">
    <location>
        <begin position="1"/>
        <end position="30"/>
    </location>
</feature>
<evidence type="ECO:0000256" key="1">
    <source>
        <dbReference type="SAM" id="MobiDB-lite"/>
    </source>
</evidence>
<reference evidence="3 4" key="1">
    <citation type="submission" date="2024-10" db="EMBL/GenBank/DDBJ databases">
        <title>The Natural Products Discovery Center: Release of the First 8490 Sequenced Strains for Exploring Actinobacteria Biosynthetic Diversity.</title>
        <authorList>
            <person name="Kalkreuter E."/>
            <person name="Kautsar S.A."/>
            <person name="Yang D."/>
            <person name="Bader C.D."/>
            <person name="Teijaro C.N."/>
            <person name="Fluegel L."/>
            <person name="Davis C.M."/>
            <person name="Simpson J.R."/>
            <person name="Lauterbach L."/>
            <person name="Steele A.D."/>
            <person name="Gui C."/>
            <person name="Meng S."/>
            <person name="Li G."/>
            <person name="Viehrig K."/>
            <person name="Ye F."/>
            <person name="Su P."/>
            <person name="Kiefer A.F."/>
            <person name="Nichols A."/>
            <person name="Cepeda A.J."/>
            <person name="Yan W."/>
            <person name="Fan B."/>
            <person name="Jiang Y."/>
            <person name="Adhikari A."/>
            <person name="Zheng C.-J."/>
            <person name="Schuster L."/>
            <person name="Cowan T.M."/>
            <person name="Smanski M.J."/>
            <person name="Chevrette M.G."/>
            <person name="De Carvalho L.P.S."/>
            <person name="Shen B."/>
        </authorList>
    </citation>
    <scope>NUCLEOTIDE SEQUENCE [LARGE SCALE GENOMIC DNA]</scope>
    <source>
        <strain evidence="3 4">NPDC007147</strain>
    </source>
</reference>